<reference evidence="2 3" key="1">
    <citation type="submission" date="2020-02" db="EMBL/GenBank/DDBJ databases">
        <title>Pelistega sp. NLN82 were isolated from wild rodents of the Hainan Island.</title>
        <authorList>
            <person name="Niu N."/>
            <person name="Zhou J."/>
        </authorList>
    </citation>
    <scope>NUCLEOTIDE SEQUENCE [LARGE SCALE GENOMIC DNA]</scope>
    <source>
        <strain evidence="2 3">NLN82</strain>
    </source>
</reference>
<dbReference type="RefSeq" id="WP_163764533.1">
    <property type="nucleotide sequence ID" value="NZ_JAAGYR010000011.1"/>
</dbReference>
<proteinExistence type="predicted"/>
<dbReference type="InterPro" id="IPR028983">
    <property type="entry name" value="PA2201-like_C"/>
</dbReference>
<feature type="domain" description="PoNi C-terminal" evidence="1">
    <location>
        <begin position="150"/>
        <end position="254"/>
    </location>
</feature>
<sequence length="268" mass="32556">MNVTFNPRQLFIRQANAERMLKQALDEIPYWNDKLKDKNPEEKYLYYLQVDNYWMLIKLYYTIGEDIDKLPPLLEQMIESAEIGTKVWQENKHLLSKERQNTPPYEWHNGLNYLNTLGYISMCYLLHREDLLERLLKVIIDNSVYTELDAAIEDLFYYHLKDRPERDWNKYVYIVKFTDAMRSKGEEQLALLHQYMKDWYKEMVGLNDIEYNTHLTEEQYGYYGYWAFEAAAVIYLEDLDDSDFRQYPYYPKDLVDWARAKKREKEAS</sequence>
<gene>
    <name evidence="2" type="ORF">F9B74_06690</name>
</gene>
<organism evidence="2 3">
    <name type="scientific">Pelistega ratti</name>
    <dbReference type="NCBI Taxonomy" id="2652177"/>
    <lineage>
        <taxon>Bacteria</taxon>
        <taxon>Pseudomonadati</taxon>
        <taxon>Pseudomonadota</taxon>
        <taxon>Betaproteobacteria</taxon>
        <taxon>Burkholderiales</taxon>
        <taxon>Alcaligenaceae</taxon>
        <taxon>Pelistega</taxon>
    </lineage>
</organism>
<evidence type="ECO:0000259" key="1">
    <source>
        <dbReference type="Pfam" id="PF08929"/>
    </source>
</evidence>
<dbReference type="Gene3D" id="1.10.3920.10">
    <property type="entry name" value="PA2201 C-terminal domain-like"/>
    <property type="match status" value="1"/>
</dbReference>
<keyword evidence="3" id="KW-1185">Reference proteome</keyword>
<accession>A0A6L9Y6C3</accession>
<name>A0A6L9Y6C3_9BURK</name>
<dbReference type="EMBL" id="JAAGYR010000011">
    <property type="protein sequence ID" value="NEN76010.1"/>
    <property type="molecule type" value="Genomic_DNA"/>
</dbReference>
<protein>
    <submittedName>
        <fullName evidence="2">DUF1911 domain-containing protein</fullName>
    </submittedName>
</protein>
<dbReference type="Proteomes" id="UP000477651">
    <property type="component" value="Unassembled WGS sequence"/>
</dbReference>
<evidence type="ECO:0000313" key="3">
    <source>
        <dbReference type="Proteomes" id="UP000477651"/>
    </source>
</evidence>
<dbReference type="Pfam" id="PF08929">
    <property type="entry name" value="PoNi_C"/>
    <property type="match status" value="1"/>
</dbReference>
<dbReference type="AlphaFoldDB" id="A0A6L9Y6C3"/>
<dbReference type="InterPro" id="IPR015025">
    <property type="entry name" value="PoNi_C"/>
</dbReference>
<dbReference type="SUPFAM" id="SSF140731">
    <property type="entry name" value="PA2201 C-terminal domain-like"/>
    <property type="match status" value="1"/>
</dbReference>
<comment type="caution">
    <text evidence="2">The sequence shown here is derived from an EMBL/GenBank/DDBJ whole genome shotgun (WGS) entry which is preliminary data.</text>
</comment>
<evidence type="ECO:0000313" key="2">
    <source>
        <dbReference type="EMBL" id="NEN76010.1"/>
    </source>
</evidence>